<dbReference type="AlphaFoldDB" id="A0A0G2EZ97"/>
<proteinExistence type="predicted"/>
<reference evidence="1 2" key="1">
    <citation type="submission" date="2015-03" db="EMBL/GenBank/DDBJ databases">
        <authorList>
            <person name="Morales-Cruz A."/>
            <person name="Amrine K.C."/>
            <person name="Cantu D."/>
        </authorList>
    </citation>
    <scope>NUCLEOTIDE SEQUENCE [LARGE SCALE GENOMIC DNA]</scope>
    <source>
        <strain evidence="1">DS831</strain>
    </source>
</reference>
<gene>
    <name evidence="1" type="ORF">UCDDS831_g00778</name>
</gene>
<dbReference type="Proteomes" id="UP000034182">
    <property type="component" value="Unassembled WGS sequence"/>
</dbReference>
<reference evidence="1 2" key="2">
    <citation type="submission" date="2015-05" db="EMBL/GenBank/DDBJ databases">
        <title>Distinctive expansion of gene families associated with plant cell wall degradation and secondary metabolism in the genomes of grapevine trunk pathogens.</title>
        <authorList>
            <person name="Lawrence D.P."/>
            <person name="Travadon R."/>
            <person name="Rolshausen P.E."/>
            <person name="Baumgartner K."/>
        </authorList>
    </citation>
    <scope>NUCLEOTIDE SEQUENCE [LARGE SCALE GENOMIC DNA]</scope>
    <source>
        <strain evidence="1">DS831</strain>
    </source>
</reference>
<protein>
    <submittedName>
        <fullName evidence="1">Uncharacterized protein</fullName>
    </submittedName>
</protein>
<dbReference type="CDD" id="cd09917">
    <property type="entry name" value="F-box_SF"/>
    <property type="match status" value="1"/>
</dbReference>
<sequence>MAIAPPHVPHSSSSPLLSLPTAPFVQILGHVPPESVAALALTCRALHTSTLLRQGTVSKIGTDKAARLRLMQLLERDDDGHGRHDVSKGKKGKRYRYLCHGCAAYHPYDPMDMPKNYGESVEREQKKRNKAEGGKCRIADDEAVCLYNQYMIRSYHVQLALRSRVGGGGNIIPPSAFESRKWFKLGRGPDEVVRQILRARVLDGELLLWGYYAYQKWEYPRAGATYYRGGAAARPGGVTTNLERQEWRICPHHRVCAELPFAQPPARDARKMKTTTAGGGGDGAGGVETLDGLLLRNLPRAAMVGKNRQLDLGSSCCEHCDTDYTASLQCLNPLDFAGGTWLCVNFFRNLGSGRAPDDPKWRLAVEDASGTPPKLRKAAGKCSVQNAYHAAHTAEKTAAKEAALTTGLRRKAERTLDRARQKIAGILRSSDGDDESKKANASWAFPDKTLLKI</sequence>
<accession>A0A0G2EZ97</accession>
<evidence type="ECO:0000313" key="1">
    <source>
        <dbReference type="EMBL" id="KKY27376.1"/>
    </source>
</evidence>
<comment type="caution">
    <text evidence="1">The sequence shown here is derived from an EMBL/GenBank/DDBJ whole genome shotgun (WGS) entry which is preliminary data.</text>
</comment>
<name>A0A0G2EZ97_9PEZI</name>
<organism evidence="1 2">
    <name type="scientific">Diplodia seriata</name>
    <dbReference type="NCBI Taxonomy" id="420778"/>
    <lineage>
        <taxon>Eukaryota</taxon>
        <taxon>Fungi</taxon>
        <taxon>Dikarya</taxon>
        <taxon>Ascomycota</taxon>
        <taxon>Pezizomycotina</taxon>
        <taxon>Dothideomycetes</taxon>
        <taxon>Dothideomycetes incertae sedis</taxon>
        <taxon>Botryosphaeriales</taxon>
        <taxon>Botryosphaeriaceae</taxon>
        <taxon>Diplodia</taxon>
    </lineage>
</organism>
<dbReference type="EMBL" id="LAQI01000021">
    <property type="protein sequence ID" value="KKY27376.1"/>
    <property type="molecule type" value="Genomic_DNA"/>
</dbReference>
<dbReference type="SUPFAM" id="SSF81383">
    <property type="entry name" value="F-box domain"/>
    <property type="match status" value="1"/>
</dbReference>
<evidence type="ECO:0000313" key="2">
    <source>
        <dbReference type="Proteomes" id="UP000034182"/>
    </source>
</evidence>
<dbReference type="InterPro" id="IPR036047">
    <property type="entry name" value="F-box-like_dom_sf"/>
</dbReference>